<dbReference type="RefSeq" id="WP_167180589.1">
    <property type="nucleotide sequence ID" value="NZ_JAAONZ010000001.1"/>
</dbReference>
<proteinExistence type="predicted"/>
<dbReference type="AlphaFoldDB" id="A0A9E5JSD6"/>
<evidence type="ECO:0000313" key="1">
    <source>
        <dbReference type="EMBL" id="NHO64000.1"/>
    </source>
</evidence>
<comment type="caution">
    <text evidence="1">The sequence shown here is derived from an EMBL/GenBank/DDBJ whole genome shotgun (WGS) entry which is preliminary data.</text>
</comment>
<organism evidence="1 2">
    <name type="scientific">Pseudomaricurvus hydrocarbonicus</name>
    <dbReference type="NCBI Taxonomy" id="1470433"/>
    <lineage>
        <taxon>Bacteria</taxon>
        <taxon>Pseudomonadati</taxon>
        <taxon>Pseudomonadota</taxon>
        <taxon>Gammaproteobacteria</taxon>
        <taxon>Cellvibrionales</taxon>
        <taxon>Cellvibrionaceae</taxon>
        <taxon>Pseudomaricurvus</taxon>
    </lineage>
</organism>
<evidence type="ECO:0000313" key="2">
    <source>
        <dbReference type="Proteomes" id="UP000787472"/>
    </source>
</evidence>
<reference evidence="1" key="1">
    <citation type="submission" date="2020-03" db="EMBL/GenBank/DDBJ databases">
        <authorList>
            <person name="Guo F."/>
        </authorList>
    </citation>
    <scope>NUCLEOTIDE SEQUENCE</scope>
    <source>
        <strain evidence="1">JCM 30134</strain>
    </source>
</reference>
<keyword evidence="2" id="KW-1185">Reference proteome</keyword>
<dbReference type="Proteomes" id="UP000787472">
    <property type="component" value="Unassembled WGS sequence"/>
</dbReference>
<gene>
    <name evidence="1" type="ORF">G8770_00380</name>
</gene>
<accession>A0A9E5JSD6</accession>
<dbReference type="EMBL" id="JAAONZ010000001">
    <property type="protein sequence ID" value="NHO64000.1"/>
    <property type="molecule type" value="Genomic_DNA"/>
</dbReference>
<name>A0A9E5JSD6_9GAMM</name>
<sequence>MTLTDLLNKTCLIGLSYFDLDGELLKRSQLCGTVIGSDAEEGISVNLQGKAAPAGEKEPVFILPPTLSAWFTAPPGHYRNPESGVDIKNPDYLVTWDIYKTKKDTPEGEHEWWEWVPRTVAPQVGS</sequence>
<protein>
    <submittedName>
        <fullName evidence="1">Uncharacterized protein</fullName>
    </submittedName>
</protein>